<feature type="transmembrane region" description="Helical" evidence="6">
    <location>
        <begin position="331"/>
        <end position="349"/>
    </location>
</feature>
<reference evidence="8 9" key="1">
    <citation type="journal article" date="2019" name="Nat. Ecol. Evol.">
        <title>Megaphylogeny resolves global patterns of mushroom evolution.</title>
        <authorList>
            <person name="Varga T."/>
            <person name="Krizsan K."/>
            <person name="Foldi C."/>
            <person name="Dima B."/>
            <person name="Sanchez-Garcia M."/>
            <person name="Sanchez-Ramirez S."/>
            <person name="Szollosi G.J."/>
            <person name="Szarkandi J.G."/>
            <person name="Papp V."/>
            <person name="Albert L."/>
            <person name="Andreopoulos W."/>
            <person name="Angelini C."/>
            <person name="Antonin V."/>
            <person name="Barry K.W."/>
            <person name="Bougher N.L."/>
            <person name="Buchanan P."/>
            <person name="Buyck B."/>
            <person name="Bense V."/>
            <person name="Catcheside P."/>
            <person name="Chovatia M."/>
            <person name="Cooper J."/>
            <person name="Damon W."/>
            <person name="Desjardin D."/>
            <person name="Finy P."/>
            <person name="Geml J."/>
            <person name="Haridas S."/>
            <person name="Hughes K."/>
            <person name="Justo A."/>
            <person name="Karasinski D."/>
            <person name="Kautmanova I."/>
            <person name="Kiss B."/>
            <person name="Kocsube S."/>
            <person name="Kotiranta H."/>
            <person name="LaButti K.M."/>
            <person name="Lechner B.E."/>
            <person name="Liimatainen K."/>
            <person name="Lipzen A."/>
            <person name="Lukacs Z."/>
            <person name="Mihaltcheva S."/>
            <person name="Morgado L.N."/>
            <person name="Niskanen T."/>
            <person name="Noordeloos M.E."/>
            <person name="Ohm R.A."/>
            <person name="Ortiz-Santana B."/>
            <person name="Ovrebo C."/>
            <person name="Racz N."/>
            <person name="Riley R."/>
            <person name="Savchenko A."/>
            <person name="Shiryaev A."/>
            <person name="Soop K."/>
            <person name="Spirin V."/>
            <person name="Szebenyi C."/>
            <person name="Tomsovsky M."/>
            <person name="Tulloss R.E."/>
            <person name="Uehling J."/>
            <person name="Grigoriev I.V."/>
            <person name="Vagvolgyi C."/>
            <person name="Papp T."/>
            <person name="Martin F.M."/>
            <person name="Miettinen O."/>
            <person name="Hibbett D.S."/>
            <person name="Nagy L.G."/>
        </authorList>
    </citation>
    <scope>NUCLEOTIDE SEQUENCE [LARGE SCALE GENOMIC DNA]</scope>
    <source>
        <strain evidence="8 9">CBS 309.79</strain>
    </source>
</reference>
<dbReference type="GO" id="GO:0016020">
    <property type="term" value="C:membrane"/>
    <property type="evidence" value="ECO:0007669"/>
    <property type="project" value="TreeGrafter"/>
</dbReference>
<dbReference type="EMBL" id="ML178817">
    <property type="protein sequence ID" value="TFL05279.1"/>
    <property type="molecule type" value="Genomic_DNA"/>
</dbReference>
<keyword evidence="6" id="KW-0472">Membrane</keyword>
<dbReference type="PIRSF" id="PIRSF015921">
    <property type="entry name" value="FA_sphinglp_des"/>
    <property type="match status" value="1"/>
</dbReference>
<dbReference type="UniPathway" id="UPA00222"/>
<keyword evidence="9" id="KW-1185">Reference proteome</keyword>
<dbReference type="GO" id="GO:0006665">
    <property type="term" value="P:sphingolipid metabolic process"/>
    <property type="evidence" value="ECO:0007669"/>
    <property type="project" value="UniProtKB-UniPathway"/>
</dbReference>
<feature type="transmembrane region" description="Helical" evidence="6">
    <location>
        <begin position="159"/>
        <end position="181"/>
    </location>
</feature>
<dbReference type="SMART" id="SM01117">
    <property type="entry name" value="Cyt-b5"/>
    <property type="match status" value="1"/>
</dbReference>
<dbReference type="Pfam" id="PF00487">
    <property type="entry name" value="FA_desaturase"/>
    <property type="match status" value="1"/>
</dbReference>
<evidence type="ECO:0000256" key="6">
    <source>
        <dbReference type="SAM" id="Phobius"/>
    </source>
</evidence>
<dbReference type="Pfam" id="PF00173">
    <property type="entry name" value="Cyt-b5"/>
    <property type="match status" value="1"/>
</dbReference>
<gene>
    <name evidence="8" type="ORF">BDV98DRAFT_653869</name>
</gene>
<dbReference type="PANTHER" id="PTHR19353:SF19">
    <property type="entry name" value="DELTA(5) FATTY ACID DESATURASE C-RELATED"/>
    <property type="match status" value="1"/>
</dbReference>
<evidence type="ECO:0000313" key="9">
    <source>
        <dbReference type="Proteomes" id="UP000305067"/>
    </source>
</evidence>
<dbReference type="PROSITE" id="PS50255">
    <property type="entry name" value="CYTOCHROME_B5_2"/>
    <property type="match status" value="1"/>
</dbReference>
<proteinExistence type="predicted"/>
<name>A0A5C3QXZ2_9AGAR</name>
<dbReference type="Gene3D" id="3.10.120.10">
    <property type="entry name" value="Cytochrome b5-like heme/steroid binding domain"/>
    <property type="match status" value="1"/>
</dbReference>
<protein>
    <recommendedName>
        <fullName evidence="4">Delta 8-(E)-sphingolipid desaturase</fullName>
        <ecNumber evidence="3">1.14.19.18</ecNumber>
    </recommendedName>
</protein>
<organism evidence="8 9">
    <name type="scientific">Pterulicium gracile</name>
    <dbReference type="NCBI Taxonomy" id="1884261"/>
    <lineage>
        <taxon>Eukaryota</taxon>
        <taxon>Fungi</taxon>
        <taxon>Dikarya</taxon>
        <taxon>Basidiomycota</taxon>
        <taxon>Agaricomycotina</taxon>
        <taxon>Agaricomycetes</taxon>
        <taxon>Agaricomycetidae</taxon>
        <taxon>Agaricales</taxon>
        <taxon>Pleurotineae</taxon>
        <taxon>Pterulaceae</taxon>
        <taxon>Pterulicium</taxon>
    </lineage>
</organism>
<feature type="domain" description="Cytochrome b5 heme-binding" evidence="7">
    <location>
        <begin position="26"/>
        <end position="95"/>
    </location>
</feature>
<dbReference type="PANTHER" id="PTHR19353">
    <property type="entry name" value="FATTY ACID DESATURASE 2"/>
    <property type="match status" value="1"/>
</dbReference>
<accession>A0A5C3QXZ2</accession>
<dbReference type="OrthoDB" id="260519at2759"/>
<dbReference type="InterPro" id="IPR036400">
    <property type="entry name" value="Cyt_B5-like_heme/steroid_sf"/>
</dbReference>
<feature type="transmembrane region" description="Helical" evidence="6">
    <location>
        <begin position="299"/>
        <end position="319"/>
    </location>
</feature>
<dbReference type="PRINTS" id="PR00363">
    <property type="entry name" value="CYTOCHROMEB5"/>
</dbReference>
<keyword evidence="6" id="KW-0812">Transmembrane</keyword>
<evidence type="ECO:0000256" key="4">
    <source>
        <dbReference type="ARBA" id="ARBA00016939"/>
    </source>
</evidence>
<keyword evidence="5" id="KW-0443">Lipid metabolism</keyword>
<evidence type="ECO:0000256" key="5">
    <source>
        <dbReference type="ARBA" id="ARBA00022919"/>
    </source>
</evidence>
<evidence type="ECO:0000313" key="8">
    <source>
        <dbReference type="EMBL" id="TFL05279.1"/>
    </source>
</evidence>
<feature type="transmembrane region" description="Helical" evidence="6">
    <location>
        <begin position="135"/>
        <end position="153"/>
    </location>
</feature>
<evidence type="ECO:0000259" key="7">
    <source>
        <dbReference type="PROSITE" id="PS50255"/>
    </source>
</evidence>
<dbReference type="AlphaFoldDB" id="A0A5C3QXZ2"/>
<dbReference type="GO" id="GO:0016717">
    <property type="term" value="F:oxidoreductase activity, acting on paired donors, with oxidation of a pair of donors resulting in the reduction of molecular oxygen to two molecules of water"/>
    <property type="evidence" value="ECO:0007669"/>
    <property type="project" value="TreeGrafter"/>
</dbReference>
<comment type="pathway">
    <text evidence="1">Lipid metabolism; sphingolipid metabolism.</text>
</comment>
<dbReference type="CDD" id="cd03506">
    <property type="entry name" value="Delta6-FADS-like"/>
    <property type="match status" value="1"/>
</dbReference>
<evidence type="ECO:0000256" key="1">
    <source>
        <dbReference type="ARBA" id="ARBA00004760"/>
    </source>
</evidence>
<dbReference type="Proteomes" id="UP000305067">
    <property type="component" value="Unassembled WGS sequence"/>
</dbReference>
<dbReference type="InterPro" id="IPR012171">
    <property type="entry name" value="Fatty_acid_desaturase"/>
</dbReference>
<dbReference type="GO" id="GO:0006636">
    <property type="term" value="P:unsaturated fatty acid biosynthetic process"/>
    <property type="evidence" value="ECO:0007669"/>
    <property type="project" value="UniProtKB-ARBA"/>
</dbReference>
<dbReference type="InterPro" id="IPR001199">
    <property type="entry name" value="Cyt_B5-like_heme/steroid-bd"/>
</dbReference>
<comment type="pathway">
    <text evidence="2">Sphingolipid metabolism.</text>
</comment>
<evidence type="ECO:0000256" key="3">
    <source>
        <dbReference type="ARBA" id="ARBA00012019"/>
    </source>
</evidence>
<keyword evidence="6" id="KW-1133">Transmembrane helix</keyword>
<dbReference type="SUPFAM" id="SSF55856">
    <property type="entry name" value="Cytochrome b5-like heme/steroid binding domain"/>
    <property type="match status" value="1"/>
</dbReference>
<dbReference type="EC" id="1.14.19.18" evidence="3"/>
<sequence>MATVDFSAEVTAPAFQQRTLPSIPVEVLREANTVDRAWVAVNDQVYDVTKFAERHPGGADIIGYAAGKDMTIAFHSYHTAKQHAILQKYLIGTLVGRDAPRFPPPDSFSIAVRARAAEYFKSHNIDPKQSTASHLRYAGTILAIVSLYIWQWQVSISSFNGLCLFYGVALLYGFSLTQYALSCVHDASHAAVGHSTKLWSVLMAGHDLLNGCSSLLWTYQHILSHHIFTNVPEYDTDVEATQGGYRRIVEVQEYMESYKLQYIYAPIMYVLLGMAVRTYDVARVIAGARGHLTVNPLTMYQTSLFWGGKVFFFFTRIGLPLIMGYPIQHVLGAFFVSDFIFSVYLALIFQATHVVEAVTWPNLDPTTGDIDMDWSRLQVETAQEYGHNRALTTFFSGALNYQAVHHLFPNVAQENLARLSPIVAQTAKEFGVRYTVTDGMWSAIGGHIGLLKMMGEPPHGLDG</sequence>
<keyword evidence="5" id="KW-0746">Sphingolipid metabolism</keyword>
<dbReference type="InterPro" id="IPR005804">
    <property type="entry name" value="FA_desaturase_dom"/>
</dbReference>
<evidence type="ECO:0000256" key="2">
    <source>
        <dbReference type="ARBA" id="ARBA00004991"/>
    </source>
</evidence>
<dbReference type="STRING" id="1884261.A0A5C3QXZ2"/>
<dbReference type="GO" id="GO:0042759">
    <property type="term" value="P:long-chain fatty acid biosynthetic process"/>
    <property type="evidence" value="ECO:0007669"/>
    <property type="project" value="UniProtKB-ARBA"/>
</dbReference>